<evidence type="ECO:0000259" key="2">
    <source>
        <dbReference type="Pfam" id="PF13391"/>
    </source>
</evidence>
<feature type="compositionally biased region" description="Acidic residues" evidence="1">
    <location>
        <begin position="163"/>
        <end position="174"/>
    </location>
</feature>
<dbReference type="GeneID" id="81399649"/>
<dbReference type="RefSeq" id="XP_056506978.1">
    <property type="nucleotide sequence ID" value="XM_056660480.1"/>
</dbReference>
<evidence type="ECO:0000256" key="1">
    <source>
        <dbReference type="SAM" id="MobiDB-lite"/>
    </source>
</evidence>
<evidence type="ECO:0000313" key="3">
    <source>
        <dbReference type="EMBL" id="KAJ5081691.1"/>
    </source>
</evidence>
<evidence type="ECO:0000313" key="4">
    <source>
        <dbReference type="Proteomes" id="UP001141434"/>
    </source>
</evidence>
<reference evidence="3" key="2">
    <citation type="journal article" date="2023" name="IMA Fungus">
        <title>Comparative genomic study of the Penicillium genus elucidates a diverse pangenome and 15 lateral gene transfer events.</title>
        <authorList>
            <person name="Petersen C."/>
            <person name="Sorensen T."/>
            <person name="Nielsen M.R."/>
            <person name="Sondergaard T.E."/>
            <person name="Sorensen J.L."/>
            <person name="Fitzpatrick D.A."/>
            <person name="Frisvad J.C."/>
            <person name="Nielsen K.L."/>
        </authorList>
    </citation>
    <scope>NUCLEOTIDE SEQUENCE</scope>
    <source>
        <strain evidence="3">IBT 34128</strain>
    </source>
</reference>
<sequence>MGKNEQSDQQQVFWDILTLFWGPEKVKEWREAVLGPQGTEVPSNLLCLMTLVHTLWGKSCFALKPLQVADDRKSMQVQFCWLRPATYRSQVPITEKPCLPRNLDCGPRNIKLWNCLTEKKICSGEIIEIRTDDPELRPLPSAVLLQMQWILHRVLAMSGAADAPDEELDTDSESDVASWEADDLHIFPVPGKTSPPPPSSSM</sequence>
<reference evidence="3" key="1">
    <citation type="submission" date="2022-11" db="EMBL/GenBank/DDBJ databases">
        <authorList>
            <person name="Petersen C."/>
        </authorList>
    </citation>
    <scope>NUCLEOTIDE SEQUENCE</scope>
    <source>
        <strain evidence="3">IBT 34128</strain>
    </source>
</reference>
<dbReference type="Proteomes" id="UP001141434">
    <property type="component" value="Unassembled WGS sequence"/>
</dbReference>
<gene>
    <name evidence="3" type="ORF">NUU61_009955</name>
</gene>
<feature type="region of interest" description="Disordered" evidence="1">
    <location>
        <begin position="162"/>
        <end position="202"/>
    </location>
</feature>
<comment type="caution">
    <text evidence="3">The sequence shown here is derived from an EMBL/GenBank/DDBJ whole genome shotgun (WGS) entry which is preliminary data.</text>
</comment>
<feature type="domain" description="HNH nuclease" evidence="2">
    <location>
        <begin position="27"/>
        <end position="63"/>
    </location>
</feature>
<protein>
    <recommendedName>
        <fullName evidence="2">HNH nuclease domain-containing protein</fullName>
    </recommendedName>
</protein>
<organism evidence="3 4">
    <name type="scientific">Penicillium alfredii</name>
    <dbReference type="NCBI Taxonomy" id="1506179"/>
    <lineage>
        <taxon>Eukaryota</taxon>
        <taxon>Fungi</taxon>
        <taxon>Dikarya</taxon>
        <taxon>Ascomycota</taxon>
        <taxon>Pezizomycotina</taxon>
        <taxon>Eurotiomycetes</taxon>
        <taxon>Eurotiomycetidae</taxon>
        <taxon>Eurotiales</taxon>
        <taxon>Aspergillaceae</taxon>
        <taxon>Penicillium</taxon>
    </lineage>
</organism>
<dbReference type="EMBL" id="JAPMSZ010000012">
    <property type="protein sequence ID" value="KAJ5081691.1"/>
    <property type="molecule type" value="Genomic_DNA"/>
</dbReference>
<dbReference type="InterPro" id="IPR003615">
    <property type="entry name" value="HNH_nuc"/>
</dbReference>
<accession>A0A9W9JU76</accession>
<dbReference type="OrthoDB" id="5416097at2759"/>
<proteinExistence type="predicted"/>
<dbReference type="Pfam" id="PF13391">
    <property type="entry name" value="HNH_2"/>
    <property type="match status" value="1"/>
</dbReference>
<keyword evidence="4" id="KW-1185">Reference proteome</keyword>
<dbReference type="AlphaFoldDB" id="A0A9W9JU76"/>
<name>A0A9W9JU76_9EURO</name>
<feature type="compositionally biased region" description="Pro residues" evidence="1">
    <location>
        <begin position="193"/>
        <end position="202"/>
    </location>
</feature>